<dbReference type="InterPro" id="IPR055348">
    <property type="entry name" value="DctQ"/>
</dbReference>
<comment type="caution">
    <text evidence="11">The sequence shown here is derived from an EMBL/GenBank/DDBJ whole genome shotgun (WGS) entry which is preliminary data.</text>
</comment>
<keyword evidence="12" id="KW-1185">Reference proteome</keyword>
<evidence type="ECO:0000256" key="2">
    <source>
        <dbReference type="ARBA" id="ARBA00022448"/>
    </source>
</evidence>
<dbReference type="InterPro" id="IPR007387">
    <property type="entry name" value="TRAP_DctQ"/>
</dbReference>
<evidence type="ECO:0000256" key="9">
    <source>
        <dbReference type="SAM" id="Phobius"/>
    </source>
</evidence>
<evidence type="ECO:0000313" key="12">
    <source>
        <dbReference type="Proteomes" id="UP000284841"/>
    </source>
</evidence>
<evidence type="ECO:0000259" key="10">
    <source>
        <dbReference type="Pfam" id="PF04290"/>
    </source>
</evidence>
<dbReference type="Proteomes" id="UP000284841">
    <property type="component" value="Unassembled WGS sequence"/>
</dbReference>
<dbReference type="STRING" id="1776384.GCA_900086585_02303"/>
<feature type="domain" description="Tripartite ATP-independent periplasmic transporters DctQ component" evidence="10">
    <location>
        <begin position="62"/>
        <end position="191"/>
    </location>
</feature>
<evidence type="ECO:0000256" key="4">
    <source>
        <dbReference type="ARBA" id="ARBA00022519"/>
    </source>
</evidence>
<reference evidence="11 12" key="1">
    <citation type="submission" date="2018-08" db="EMBL/GenBank/DDBJ databases">
        <title>A genome reference for cultivated species of the human gut microbiota.</title>
        <authorList>
            <person name="Zou Y."/>
            <person name="Xue W."/>
            <person name="Luo G."/>
        </authorList>
    </citation>
    <scope>NUCLEOTIDE SEQUENCE [LARGE SCALE GENOMIC DNA]</scope>
    <source>
        <strain evidence="11 12">AM07-24</strain>
    </source>
</reference>
<dbReference type="GO" id="GO:0005886">
    <property type="term" value="C:plasma membrane"/>
    <property type="evidence" value="ECO:0007669"/>
    <property type="project" value="UniProtKB-SubCell"/>
</dbReference>
<dbReference type="Pfam" id="PF04290">
    <property type="entry name" value="DctQ"/>
    <property type="match status" value="1"/>
</dbReference>
<dbReference type="AlphaFoldDB" id="A0A415E5S8"/>
<gene>
    <name evidence="11" type="ORF">DW099_00405</name>
</gene>
<evidence type="ECO:0000256" key="1">
    <source>
        <dbReference type="ARBA" id="ARBA00004429"/>
    </source>
</evidence>
<protein>
    <submittedName>
        <fullName evidence="11">TRAP transporter small permease</fullName>
    </submittedName>
</protein>
<accession>A0A415E5S8</accession>
<dbReference type="GO" id="GO:0015740">
    <property type="term" value="P:C4-dicarboxylate transport"/>
    <property type="evidence" value="ECO:0007669"/>
    <property type="project" value="TreeGrafter"/>
</dbReference>
<keyword evidence="5 9" id="KW-0812">Transmembrane</keyword>
<dbReference type="PANTHER" id="PTHR35011:SF2">
    <property type="entry name" value="2,3-DIKETO-L-GULONATE TRAP TRANSPORTER SMALL PERMEASE PROTEIN YIAM"/>
    <property type="match status" value="1"/>
</dbReference>
<name>A0A415E5S8_9FIRM</name>
<dbReference type="GO" id="GO:0022857">
    <property type="term" value="F:transmembrane transporter activity"/>
    <property type="evidence" value="ECO:0007669"/>
    <property type="project" value="TreeGrafter"/>
</dbReference>
<sequence length="229" mass="26025">MTRDYREQNFWTELLNLVRSTRKNNQAGKTMNNYDLRKIKIEETIGVVFALLAGFFLCIASVTMFTNMVTRTTADINIKMVYELCQLCGAGVASFTIPYATMKSAHTEMDIITSHLKPRITAALEGIAGIVTVIVMLYTVYMLADYAWIRTQALELTTTNHLPIFIFRWVYAFGMLCTLFAAAIEMIDAFRIAMGKKVIRNKQQLETYLAEETEEINQKLENKGGGEQI</sequence>
<evidence type="ECO:0000313" key="11">
    <source>
        <dbReference type="EMBL" id="RHJ89074.1"/>
    </source>
</evidence>
<keyword evidence="7 9" id="KW-0472">Membrane</keyword>
<keyword evidence="2" id="KW-0813">Transport</keyword>
<keyword evidence="4" id="KW-0997">Cell inner membrane</keyword>
<feature type="transmembrane region" description="Helical" evidence="9">
    <location>
        <begin position="45"/>
        <end position="68"/>
    </location>
</feature>
<feature type="transmembrane region" description="Helical" evidence="9">
    <location>
        <begin position="164"/>
        <end position="187"/>
    </location>
</feature>
<keyword evidence="6 9" id="KW-1133">Transmembrane helix</keyword>
<proteinExistence type="inferred from homology"/>
<organism evidence="11 12">
    <name type="scientific">Emergencia timonensis</name>
    <dbReference type="NCBI Taxonomy" id="1776384"/>
    <lineage>
        <taxon>Bacteria</taxon>
        <taxon>Bacillati</taxon>
        <taxon>Bacillota</taxon>
        <taxon>Clostridia</taxon>
        <taxon>Peptostreptococcales</taxon>
        <taxon>Anaerovoracaceae</taxon>
        <taxon>Emergencia</taxon>
    </lineage>
</organism>
<feature type="transmembrane region" description="Helical" evidence="9">
    <location>
        <begin position="122"/>
        <end position="144"/>
    </location>
</feature>
<comment type="similarity">
    <text evidence="8">Belongs to the TRAP transporter small permease family.</text>
</comment>
<dbReference type="PANTHER" id="PTHR35011">
    <property type="entry name" value="2,3-DIKETO-L-GULONATE TRAP TRANSPORTER SMALL PERMEASE PROTEIN YIAM"/>
    <property type="match status" value="1"/>
</dbReference>
<evidence type="ECO:0000256" key="7">
    <source>
        <dbReference type="ARBA" id="ARBA00023136"/>
    </source>
</evidence>
<evidence type="ECO:0000256" key="8">
    <source>
        <dbReference type="ARBA" id="ARBA00038436"/>
    </source>
</evidence>
<keyword evidence="3" id="KW-1003">Cell membrane</keyword>
<feature type="transmembrane region" description="Helical" evidence="9">
    <location>
        <begin position="80"/>
        <end position="101"/>
    </location>
</feature>
<evidence type="ECO:0000256" key="5">
    <source>
        <dbReference type="ARBA" id="ARBA00022692"/>
    </source>
</evidence>
<evidence type="ECO:0000256" key="6">
    <source>
        <dbReference type="ARBA" id="ARBA00022989"/>
    </source>
</evidence>
<comment type="subcellular location">
    <subcellularLocation>
        <location evidence="1">Cell inner membrane</location>
        <topology evidence="1">Multi-pass membrane protein</topology>
    </subcellularLocation>
</comment>
<evidence type="ECO:0000256" key="3">
    <source>
        <dbReference type="ARBA" id="ARBA00022475"/>
    </source>
</evidence>
<dbReference type="EMBL" id="QRMS01000001">
    <property type="protein sequence ID" value="RHJ89074.1"/>
    <property type="molecule type" value="Genomic_DNA"/>
</dbReference>